<keyword evidence="5 6" id="KW-0472">Membrane</keyword>
<comment type="cofactor">
    <cofactor evidence="6">
        <name>Zn(2+)</name>
        <dbReference type="ChEBI" id="CHEBI:29105"/>
    </cofactor>
</comment>
<accession>A0ABS1BMN2</accession>
<dbReference type="PANTHER" id="PTHR38344">
    <property type="entry name" value="UPF0753 PROTEIN AQ_863"/>
    <property type="match status" value="1"/>
</dbReference>
<protein>
    <recommendedName>
        <fullName evidence="6">Probable inorganic carbon transporter subunit DabA</fullName>
    </recommendedName>
</protein>
<dbReference type="Pfam" id="PF10070">
    <property type="entry name" value="DabA"/>
    <property type="match status" value="1"/>
</dbReference>
<dbReference type="RefSeq" id="WP_200586263.1">
    <property type="nucleotide sequence ID" value="NZ_JAEHFY010000014.1"/>
</dbReference>
<comment type="subunit">
    <text evidence="6">Forms a complex with DabB.</text>
</comment>
<sequence>MKTLTINNSIEKAASVIGKTWPLYGFVTSNPLSGYEKSSFLDAVKNANNLSGGSFFPTAAVYTEALGKKEIDNDILLDLLVEKGYQQSPDFYLNQMASEKTVSKENPNRLLDQLTVKWLSAFLDEGMAEWQMPFKSEGFFKAWKKIAVFDDQFKSIKNISADPEEAIKNALAGINEAGYEEIFKFHISSLAGWVGYIKYRTDTDSLWQQKYPISIMDYLAVRLTIAKLIDAQIAPLKNYNDHLSELIQLKHIFLKAWEMSWQSELKGILKENSIQLSNQTKEKKLPDAQMVFCIDTRSELIRRHIESKGNYETFGFAGFFGIAMDYEDLATGISRKSCPPIVPSAYKVSEIPQIGKGEELANYQKKKEEQKFSNYFLNRLKSMLPSAFGFVEGSGILYGVSLLARSIFPGNLYRYEKKNELSHEGICEPSLNHHQVSSDKFDNIPLEQKVAIVKSAFDVMGWKEFAPLVVFAGHGSHTKNNAFGSSLDCGACAASPGRHNARMLAKLANIKEVRMVLKESYNIAIPENTFFLGAEHNTTTDEIVLFDSEAPLSLQKNLAKLKADLLSIQRSSSAERRGMLNGAVKLSEKKANNWAETRPEWGLAKNAGFIIGPRNLSKHVNLGSRCFLQSYDWKTDTTGAVLEAIMQGPMVVTQWINNHYYFSTVDNEKFGGGSKITHNVVGKFGVVQGNGGDLKRGIPLQSVKASDDEIYHQPLRLSVVIEAPTERIDQILERNAHIKSLLENEWIYLMIMDPQKGGEITHYSKNDNPLSPINAIENLETVL</sequence>
<reference evidence="7 8" key="1">
    <citation type="submission" date="2020-12" db="EMBL/GenBank/DDBJ databases">
        <title>Bacterial novel species Pedobacter sp. SD-b isolated from soil.</title>
        <authorList>
            <person name="Jung H.-Y."/>
        </authorList>
    </citation>
    <scope>NUCLEOTIDE SEQUENCE [LARGE SCALE GENOMIC DNA]</scope>
    <source>
        <strain evidence="7 8">SD-b</strain>
    </source>
</reference>
<feature type="binding site" evidence="6">
    <location>
        <position position="295"/>
    </location>
    <ligand>
        <name>Zn(2+)</name>
        <dbReference type="ChEBI" id="CHEBI:29105"/>
    </ligand>
</feature>
<proteinExistence type="inferred from homology"/>
<dbReference type="InterPro" id="IPR018752">
    <property type="entry name" value="DabA"/>
</dbReference>
<evidence type="ECO:0000256" key="6">
    <source>
        <dbReference type="HAMAP-Rule" id="MF_01871"/>
    </source>
</evidence>
<keyword evidence="3 6" id="KW-0479">Metal-binding</keyword>
<keyword evidence="8" id="KW-1185">Reference proteome</keyword>
<feature type="binding site" evidence="6">
    <location>
        <position position="474"/>
    </location>
    <ligand>
        <name>Zn(2+)</name>
        <dbReference type="ChEBI" id="CHEBI:29105"/>
    </ligand>
</feature>
<comment type="subcellular location">
    <subcellularLocation>
        <location evidence="6">Cell membrane</location>
        <topology evidence="6">Peripheral membrane protein</topology>
    </subcellularLocation>
</comment>
<evidence type="ECO:0000256" key="3">
    <source>
        <dbReference type="ARBA" id="ARBA00022723"/>
    </source>
</evidence>
<evidence type="ECO:0000256" key="2">
    <source>
        <dbReference type="ARBA" id="ARBA00022475"/>
    </source>
</evidence>
<keyword evidence="2 6" id="KW-1003">Cell membrane</keyword>
<evidence type="ECO:0000256" key="1">
    <source>
        <dbReference type="ARBA" id="ARBA00022448"/>
    </source>
</evidence>
<evidence type="ECO:0000313" key="7">
    <source>
        <dbReference type="EMBL" id="MBK0383454.1"/>
    </source>
</evidence>
<dbReference type="EMBL" id="JAEHFY010000014">
    <property type="protein sequence ID" value="MBK0383454.1"/>
    <property type="molecule type" value="Genomic_DNA"/>
</dbReference>
<evidence type="ECO:0000313" key="8">
    <source>
        <dbReference type="Proteomes" id="UP000660024"/>
    </source>
</evidence>
<dbReference type="PANTHER" id="PTHR38344:SF1">
    <property type="entry name" value="INORGANIC CARBON TRANSPORTER SUBUNIT DABA-RELATED"/>
    <property type="match status" value="1"/>
</dbReference>
<comment type="similarity">
    <text evidence="6">Belongs to the inorganic carbon transporter (TC 9.A.2) DabA family.</text>
</comment>
<comment type="caution">
    <text evidence="7">The sequence shown here is derived from an EMBL/GenBank/DDBJ whole genome shotgun (WGS) entry which is preliminary data.</text>
</comment>
<organism evidence="7 8">
    <name type="scientific">Pedobacter segetis</name>
    <dbReference type="NCBI Taxonomy" id="2793069"/>
    <lineage>
        <taxon>Bacteria</taxon>
        <taxon>Pseudomonadati</taxon>
        <taxon>Bacteroidota</taxon>
        <taxon>Sphingobacteriia</taxon>
        <taxon>Sphingobacteriales</taxon>
        <taxon>Sphingobacteriaceae</taxon>
        <taxon>Pedobacter</taxon>
    </lineage>
</organism>
<comment type="function">
    <text evidence="6">Part of an energy-coupled inorganic carbon pump.</text>
</comment>
<dbReference type="Proteomes" id="UP000660024">
    <property type="component" value="Unassembled WGS sequence"/>
</dbReference>
<feature type="binding site" evidence="6">
    <location>
        <position position="293"/>
    </location>
    <ligand>
        <name>Zn(2+)</name>
        <dbReference type="ChEBI" id="CHEBI:29105"/>
    </ligand>
</feature>
<keyword evidence="4 6" id="KW-0862">Zinc</keyword>
<evidence type="ECO:0000256" key="5">
    <source>
        <dbReference type="ARBA" id="ARBA00023136"/>
    </source>
</evidence>
<dbReference type="HAMAP" id="MF_01871">
    <property type="entry name" value="DabA"/>
    <property type="match status" value="1"/>
</dbReference>
<gene>
    <name evidence="6" type="primary">dabA</name>
    <name evidence="7" type="ORF">I5M32_10825</name>
</gene>
<keyword evidence="1 6" id="KW-0813">Transport</keyword>
<feature type="binding site" evidence="6">
    <location>
        <position position="489"/>
    </location>
    <ligand>
        <name>Zn(2+)</name>
        <dbReference type="ChEBI" id="CHEBI:29105"/>
    </ligand>
</feature>
<name>A0ABS1BMN2_9SPHI</name>
<evidence type="ECO:0000256" key="4">
    <source>
        <dbReference type="ARBA" id="ARBA00022833"/>
    </source>
</evidence>